<dbReference type="Pfam" id="PF18962">
    <property type="entry name" value="Por_Secre_tail"/>
    <property type="match status" value="1"/>
</dbReference>
<feature type="domain" description="Secretion system C-terminal sorting" evidence="2">
    <location>
        <begin position="261"/>
        <end position="335"/>
    </location>
</feature>
<dbReference type="AlphaFoldDB" id="A0A1X7I755"/>
<dbReference type="NCBIfam" id="TIGR04183">
    <property type="entry name" value="Por_Secre_tail"/>
    <property type="match status" value="1"/>
</dbReference>
<gene>
    <name evidence="3" type="ORF">SAMN05661096_00312</name>
</gene>
<feature type="signal peptide" evidence="1">
    <location>
        <begin position="1"/>
        <end position="24"/>
    </location>
</feature>
<name>A0A1X7I755_9BACT</name>
<feature type="chain" id="PRO_5010873615" evidence="1">
    <location>
        <begin position="25"/>
        <end position="336"/>
    </location>
</feature>
<keyword evidence="4" id="KW-1185">Reference proteome</keyword>
<evidence type="ECO:0000313" key="4">
    <source>
        <dbReference type="Proteomes" id="UP000193804"/>
    </source>
</evidence>
<keyword evidence="1" id="KW-0732">Signal</keyword>
<accession>A0A1X7I755</accession>
<dbReference type="Proteomes" id="UP000193804">
    <property type="component" value="Unassembled WGS sequence"/>
</dbReference>
<dbReference type="RefSeq" id="WP_085515326.1">
    <property type="nucleotide sequence ID" value="NZ_FXAW01000001.1"/>
</dbReference>
<reference evidence="4" key="1">
    <citation type="submission" date="2017-04" db="EMBL/GenBank/DDBJ databases">
        <authorList>
            <person name="Varghese N."/>
            <person name="Submissions S."/>
        </authorList>
    </citation>
    <scope>NUCLEOTIDE SEQUENCE [LARGE SCALE GENOMIC DNA]</scope>
    <source>
        <strain evidence="4">DSM 4125</strain>
    </source>
</reference>
<organism evidence="3 4">
    <name type="scientific">Marivirga sericea</name>
    <dbReference type="NCBI Taxonomy" id="1028"/>
    <lineage>
        <taxon>Bacteria</taxon>
        <taxon>Pseudomonadati</taxon>
        <taxon>Bacteroidota</taxon>
        <taxon>Cytophagia</taxon>
        <taxon>Cytophagales</taxon>
        <taxon>Marivirgaceae</taxon>
        <taxon>Marivirga</taxon>
    </lineage>
</organism>
<sequence>MKFYYKTLISLSLLFIIRQANVLACGDIQDAFISGPTTIPIQESSQFTMNMTEAYKYESPFCPGTTEGYQSTTWSVSSQNNFATGETVNINPTALGLQLGQYQLTGFNDYGNPQCDATYSKNITVAAPDLTIASPSLSGSSPVYNSNATYTINVRARNRNSVRSLPTSAKIYFSTNSSYSSNDFFAGEVNIPAISANSETSNINVNITTPSITFSPSYFYIIIVINQSQQIIESTYANNSDDYSVTVQNSGGRFLTNDISIYPNPSKDRFNIDSNGKNIQNIIVVDDKGNEVYRQNVNSNKKLIENINISSLKPGNYIIRSYTDDNQVINKKIVVE</sequence>
<proteinExistence type="predicted"/>
<evidence type="ECO:0000259" key="2">
    <source>
        <dbReference type="Pfam" id="PF18962"/>
    </source>
</evidence>
<protein>
    <submittedName>
        <fullName evidence="3">Por secretion system C-terminal sorting domain-containing protein</fullName>
    </submittedName>
</protein>
<dbReference type="STRING" id="1028.SAMN05661096_00312"/>
<evidence type="ECO:0000256" key="1">
    <source>
        <dbReference type="SAM" id="SignalP"/>
    </source>
</evidence>
<dbReference type="InterPro" id="IPR026444">
    <property type="entry name" value="Secre_tail"/>
</dbReference>
<evidence type="ECO:0000313" key="3">
    <source>
        <dbReference type="EMBL" id="SMG10349.1"/>
    </source>
</evidence>
<dbReference type="OrthoDB" id="979598at2"/>
<dbReference type="EMBL" id="FXAW01000001">
    <property type="protein sequence ID" value="SMG10349.1"/>
    <property type="molecule type" value="Genomic_DNA"/>
</dbReference>